<keyword evidence="1" id="KW-1133">Transmembrane helix</keyword>
<proteinExistence type="predicted"/>
<keyword evidence="1" id="KW-0472">Membrane</keyword>
<evidence type="ECO:0000313" key="3">
    <source>
        <dbReference type="Proteomes" id="UP000183832"/>
    </source>
</evidence>
<evidence type="ECO:0000313" key="2">
    <source>
        <dbReference type="EMBL" id="CRL05693.1"/>
    </source>
</evidence>
<dbReference type="AlphaFoldDB" id="A0A1J1IZR2"/>
<evidence type="ECO:0000256" key="1">
    <source>
        <dbReference type="SAM" id="Phobius"/>
    </source>
</evidence>
<name>A0A1J1IZR2_9DIPT</name>
<sequence>MSDDSFCFQVTGDVMRTNFILRFKKFLFLAVLKICSIEITFEDHKPDFKTFKLKRGSEDKLTRESQLVHRGDERCTVELNRLSKSCDELIIGHQMSSSFSNDAQLFKRYDQQTTRSTLIPHNLTSAVLVITFCGILTIHSEQQSIILRFSPHTCQLPRQHSANIEFKYIQHVAHTSDILWLEPLVVSNMGVVISGMVFVYDFNELR</sequence>
<organism evidence="2 3">
    <name type="scientific">Clunio marinus</name>
    <dbReference type="NCBI Taxonomy" id="568069"/>
    <lineage>
        <taxon>Eukaryota</taxon>
        <taxon>Metazoa</taxon>
        <taxon>Ecdysozoa</taxon>
        <taxon>Arthropoda</taxon>
        <taxon>Hexapoda</taxon>
        <taxon>Insecta</taxon>
        <taxon>Pterygota</taxon>
        <taxon>Neoptera</taxon>
        <taxon>Endopterygota</taxon>
        <taxon>Diptera</taxon>
        <taxon>Nematocera</taxon>
        <taxon>Chironomoidea</taxon>
        <taxon>Chironomidae</taxon>
        <taxon>Clunio</taxon>
    </lineage>
</organism>
<protein>
    <submittedName>
        <fullName evidence="2">CLUMA_CG018725, isoform A</fullName>
    </submittedName>
</protein>
<keyword evidence="3" id="KW-1185">Reference proteome</keyword>
<gene>
    <name evidence="2" type="ORF">CLUMA_CG018725</name>
</gene>
<dbReference type="Proteomes" id="UP000183832">
    <property type="component" value="Unassembled WGS sequence"/>
</dbReference>
<reference evidence="2 3" key="1">
    <citation type="submission" date="2015-04" db="EMBL/GenBank/DDBJ databases">
        <authorList>
            <person name="Syromyatnikov M.Y."/>
            <person name="Popov V.N."/>
        </authorList>
    </citation>
    <scope>NUCLEOTIDE SEQUENCE [LARGE SCALE GENOMIC DNA]</scope>
</reference>
<dbReference type="EMBL" id="CVRI01000065">
    <property type="protein sequence ID" value="CRL05693.1"/>
    <property type="molecule type" value="Genomic_DNA"/>
</dbReference>
<keyword evidence="1" id="KW-0812">Transmembrane</keyword>
<accession>A0A1J1IZR2</accession>
<feature type="transmembrane region" description="Helical" evidence="1">
    <location>
        <begin position="178"/>
        <end position="200"/>
    </location>
</feature>